<evidence type="ECO:0000313" key="10">
    <source>
        <dbReference type="Proteomes" id="UP000573599"/>
    </source>
</evidence>
<proteinExistence type="predicted"/>
<keyword evidence="4 9" id="KW-0378">Hydrolase</keyword>
<evidence type="ECO:0000256" key="5">
    <source>
        <dbReference type="ARBA" id="ARBA00022989"/>
    </source>
</evidence>
<sequence>MSIDVTIANWMLAHRSPSIDWVCQALMSIGTSRRAFAVCAVLVVVLCLVLRRLDTVVAGALAVPAATAASILLKAQLARPRPGPRYAEMATYGYSMPSSAAALLTAGLIVLLLLVPRRRALWKVAVIGFAVVEVVIGFALIYLGAHWFTDVCAGILLGGLFGGAAYLVTTRLRAKRATTAI</sequence>
<dbReference type="PANTHER" id="PTHR14969">
    <property type="entry name" value="SPHINGOSINE-1-PHOSPHATE PHOSPHOHYDROLASE"/>
    <property type="match status" value="1"/>
</dbReference>
<feature type="transmembrane region" description="Helical" evidence="7">
    <location>
        <begin position="34"/>
        <end position="50"/>
    </location>
</feature>
<dbReference type="InterPro" id="IPR036938">
    <property type="entry name" value="PAP2/HPO_sf"/>
</dbReference>
<gene>
    <name evidence="9" type="ORF">BJ986_000450</name>
</gene>
<comment type="caution">
    <text evidence="9">The sequence shown here is derived from an EMBL/GenBank/DDBJ whole genome shotgun (WGS) entry which is preliminary data.</text>
</comment>
<dbReference type="AlphaFoldDB" id="A0A852WA90"/>
<name>A0A852WA90_9MICO</name>
<dbReference type="Pfam" id="PF01569">
    <property type="entry name" value="PAP2"/>
    <property type="match status" value="1"/>
</dbReference>
<evidence type="ECO:0000313" key="9">
    <source>
        <dbReference type="EMBL" id="NYG05963.1"/>
    </source>
</evidence>
<keyword evidence="6 7" id="KW-0472">Membrane</keyword>
<dbReference type="EC" id="3.6.1.27" evidence="9"/>
<dbReference type="Proteomes" id="UP000573599">
    <property type="component" value="Unassembled WGS sequence"/>
</dbReference>
<evidence type="ECO:0000256" key="3">
    <source>
        <dbReference type="ARBA" id="ARBA00022692"/>
    </source>
</evidence>
<feature type="transmembrane region" description="Helical" evidence="7">
    <location>
        <begin position="95"/>
        <end position="114"/>
    </location>
</feature>
<dbReference type="Gene3D" id="1.20.144.10">
    <property type="entry name" value="Phosphatidic acid phosphatase type 2/haloperoxidase"/>
    <property type="match status" value="1"/>
</dbReference>
<dbReference type="RefSeq" id="WP_179420515.1">
    <property type="nucleotide sequence ID" value="NZ_JACCAB010000001.1"/>
</dbReference>
<evidence type="ECO:0000259" key="8">
    <source>
        <dbReference type="SMART" id="SM00014"/>
    </source>
</evidence>
<dbReference type="EMBL" id="JACCAB010000001">
    <property type="protein sequence ID" value="NYG05963.1"/>
    <property type="molecule type" value="Genomic_DNA"/>
</dbReference>
<evidence type="ECO:0000256" key="7">
    <source>
        <dbReference type="SAM" id="Phobius"/>
    </source>
</evidence>
<keyword evidence="5 7" id="KW-1133">Transmembrane helix</keyword>
<dbReference type="GO" id="GO:0005886">
    <property type="term" value="C:plasma membrane"/>
    <property type="evidence" value="ECO:0007669"/>
    <property type="project" value="UniProtKB-SubCell"/>
</dbReference>
<dbReference type="PANTHER" id="PTHR14969:SF62">
    <property type="entry name" value="DECAPRENYLPHOSPHORYL-5-PHOSPHORIBOSE PHOSPHATASE RV3807C-RELATED"/>
    <property type="match status" value="1"/>
</dbReference>
<feature type="transmembrane region" description="Helical" evidence="7">
    <location>
        <begin position="147"/>
        <end position="168"/>
    </location>
</feature>
<evidence type="ECO:0000256" key="4">
    <source>
        <dbReference type="ARBA" id="ARBA00022801"/>
    </source>
</evidence>
<dbReference type="SUPFAM" id="SSF48317">
    <property type="entry name" value="Acid phosphatase/Vanadium-dependent haloperoxidase"/>
    <property type="match status" value="1"/>
</dbReference>
<evidence type="ECO:0000256" key="1">
    <source>
        <dbReference type="ARBA" id="ARBA00004651"/>
    </source>
</evidence>
<comment type="subcellular location">
    <subcellularLocation>
        <location evidence="1">Cell membrane</location>
        <topology evidence="1">Multi-pass membrane protein</topology>
    </subcellularLocation>
</comment>
<dbReference type="InterPro" id="IPR000326">
    <property type="entry name" value="PAP2/HPO"/>
</dbReference>
<keyword evidence="3 7" id="KW-0812">Transmembrane</keyword>
<protein>
    <submittedName>
        <fullName evidence="9">Undecaprenyl-diphosphatase</fullName>
        <ecNumber evidence="9">3.6.1.27</ecNumber>
    </submittedName>
</protein>
<dbReference type="GO" id="GO:0050380">
    <property type="term" value="F:undecaprenyl-diphosphatase activity"/>
    <property type="evidence" value="ECO:0007669"/>
    <property type="project" value="UniProtKB-EC"/>
</dbReference>
<keyword evidence="2" id="KW-1003">Cell membrane</keyword>
<dbReference type="SMART" id="SM00014">
    <property type="entry name" value="acidPPc"/>
    <property type="match status" value="1"/>
</dbReference>
<evidence type="ECO:0000256" key="6">
    <source>
        <dbReference type="ARBA" id="ARBA00023136"/>
    </source>
</evidence>
<feature type="transmembrane region" description="Helical" evidence="7">
    <location>
        <begin position="57"/>
        <end position="75"/>
    </location>
</feature>
<evidence type="ECO:0000256" key="2">
    <source>
        <dbReference type="ARBA" id="ARBA00022475"/>
    </source>
</evidence>
<keyword evidence="10" id="KW-1185">Reference proteome</keyword>
<reference evidence="9 10" key="1">
    <citation type="submission" date="2020-07" db="EMBL/GenBank/DDBJ databases">
        <title>Sequencing the genomes of 1000 actinobacteria strains.</title>
        <authorList>
            <person name="Klenk H.-P."/>
        </authorList>
    </citation>
    <scope>NUCLEOTIDE SEQUENCE [LARGE SCALE GENOMIC DNA]</scope>
    <source>
        <strain evidence="9 10">DSM 23987</strain>
    </source>
</reference>
<feature type="domain" description="Phosphatidic acid phosphatase type 2/haloperoxidase" evidence="8">
    <location>
        <begin position="55"/>
        <end position="166"/>
    </location>
</feature>
<accession>A0A852WA90</accession>
<organism evidence="9 10">
    <name type="scientific">Pedococcus badiiscoriae</name>
    <dbReference type="NCBI Taxonomy" id="642776"/>
    <lineage>
        <taxon>Bacteria</taxon>
        <taxon>Bacillati</taxon>
        <taxon>Actinomycetota</taxon>
        <taxon>Actinomycetes</taxon>
        <taxon>Micrococcales</taxon>
        <taxon>Intrasporangiaceae</taxon>
        <taxon>Pedococcus</taxon>
    </lineage>
</organism>
<feature type="transmembrane region" description="Helical" evidence="7">
    <location>
        <begin position="121"/>
        <end position="141"/>
    </location>
</feature>